<keyword evidence="2" id="KW-1185">Reference proteome</keyword>
<dbReference type="OrthoDB" id="1647424at2"/>
<dbReference type="InterPro" id="IPR027417">
    <property type="entry name" value="P-loop_NTPase"/>
</dbReference>
<dbReference type="STRING" id="696281.Desru_0654"/>
<protein>
    <recommendedName>
        <fullName evidence="3">AAA-like domain-containing protein</fullName>
    </recommendedName>
</protein>
<dbReference type="RefSeq" id="WP_013840713.1">
    <property type="nucleotide sequence ID" value="NC_015589.1"/>
</dbReference>
<dbReference type="HOGENOM" id="CLU_016228_1_0_9"/>
<dbReference type="Pfam" id="PF12846">
    <property type="entry name" value="AAA_10"/>
    <property type="match status" value="1"/>
</dbReference>
<dbReference type="eggNOG" id="COG0433">
    <property type="taxonomic scope" value="Bacteria"/>
</dbReference>
<sequence>MVFPLVAFKNNIVFNQQGEPFALYPLKSFPYNNLPKYIREHVIKQMEQLLWGLEGRKGMLLFLCEELYVSEREYLEAAAMEPSEEAFRHAAEVRRTLLAGARKRRKYLAVQLSATALEDDWRAFLMECRDTVMGAFCGTERWLLNSQRLQKALESEEELFKKIRHATHGRAVFADLDFILRRNTKRVGVLPPPLASRDGGHFTPAILSAFSDGCKIDGRPPTYITIRNGSDEVQYQTFITFPDVPRELPLTGAEWLASLDVIGMAVDAAVHFEITKSHKAKKQVLTRRKFLKGQIKEAESGNDEASEEENDALHRAKNLISRLGSGEPLSKFSTVIGLADRDLKTLRANANTLKETYSTRGFYAVRPIGDQLKCFYSFIPGSKPAAPMIQANPGFLAAGGPSVSLDLGDETGPLLGWTGSFPVHWKAGYAARILKRSNASFIAGALGGGKSLLIKYLIYLAYLAGAYVFVIDPKMNEYAVLEKLFPITKIDLCPGGKDQLNPFMISCDPLTAKGIVTDYLFIALNIREDNDSRRIVVGKAVEMTAALPPEKRNMHSCLEAFREIQEILPDQNLREEAYKCALLLEDIRNSDLGRLVFGTGHTQNIARATVVNMQGLPLPESAERLKLGISPNERQGLGLLYLASTMAKEVAFTLPPEILKIIPIDESWMMLNISEGKRVIDSLIRKGARSHGAIPILGTQNTTDVEDFQGLRNNISYIFTFRTAEKNEIKANLDLLGADMDEEALKTGLAAQYPNLSSGWCIMRDALGRIGRVYIHPHPEDLIDLFDTSPKEAKKNAV</sequence>
<name>F6DTC2_DESRL</name>
<evidence type="ECO:0008006" key="3">
    <source>
        <dbReference type="Google" id="ProtNLM"/>
    </source>
</evidence>
<evidence type="ECO:0000313" key="1">
    <source>
        <dbReference type="EMBL" id="AEG58939.1"/>
    </source>
</evidence>
<reference evidence="2" key="1">
    <citation type="submission" date="2011-05" db="EMBL/GenBank/DDBJ databases">
        <title>Complete sequence of Desulfotomaculum ruminis DSM 2154.</title>
        <authorList>
            <person name="Lucas S."/>
            <person name="Copeland A."/>
            <person name="Lapidus A."/>
            <person name="Cheng J.-F."/>
            <person name="Goodwin L."/>
            <person name="Pitluck S."/>
            <person name="Lu M."/>
            <person name="Detter J.C."/>
            <person name="Han C."/>
            <person name="Tapia R."/>
            <person name="Land M."/>
            <person name="Hauser L."/>
            <person name="Kyrpides N."/>
            <person name="Ivanova N."/>
            <person name="Mikhailova N."/>
            <person name="Pagani I."/>
            <person name="Stams A.J.M."/>
            <person name="Plugge C.M."/>
            <person name="Muyzer G."/>
            <person name="Kuever J."/>
            <person name="Parshina S.N."/>
            <person name="Ivanova A.E."/>
            <person name="Nazina T.N."/>
            <person name="Brambilla E."/>
            <person name="Spring S."/>
            <person name="Klenk H.-P."/>
            <person name="Woyke T."/>
        </authorList>
    </citation>
    <scope>NUCLEOTIDE SEQUENCE [LARGE SCALE GENOMIC DNA]</scope>
    <source>
        <strain evidence="2">ATCC 23193 / DSM 2154 / NCIB 8452 / DL</strain>
    </source>
</reference>
<proteinExistence type="predicted"/>
<organism evidence="1 2">
    <name type="scientific">Desulforamulus ruminis (strain ATCC 23193 / DSM 2154 / NCIMB 8452 / DL)</name>
    <name type="common">Desulfotomaculum ruminis</name>
    <dbReference type="NCBI Taxonomy" id="696281"/>
    <lineage>
        <taxon>Bacteria</taxon>
        <taxon>Bacillati</taxon>
        <taxon>Bacillota</taxon>
        <taxon>Clostridia</taxon>
        <taxon>Eubacteriales</taxon>
        <taxon>Peptococcaceae</taxon>
        <taxon>Desulforamulus</taxon>
    </lineage>
</organism>
<dbReference type="Gene3D" id="3.40.50.300">
    <property type="entry name" value="P-loop containing nucleotide triphosphate hydrolases"/>
    <property type="match status" value="2"/>
</dbReference>
<dbReference type="EMBL" id="CP002780">
    <property type="protein sequence ID" value="AEG58939.1"/>
    <property type="molecule type" value="Genomic_DNA"/>
</dbReference>
<dbReference type="SUPFAM" id="SSF52540">
    <property type="entry name" value="P-loop containing nucleoside triphosphate hydrolases"/>
    <property type="match status" value="1"/>
</dbReference>
<dbReference type="AlphaFoldDB" id="F6DTC2"/>
<accession>F6DTC2</accession>
<evidence type="ECO:0000313" key="2">
    <source>
        <dbReference type="Proteomes" id="UP000009234"/>
    </source>
</evidence>
<dbReference type="Proteomes" id="UP000009234">
    <property type="component" value="Chromosome"/>
</dbReference>
<gene>
    <name evidence="1" type="ordered locus">Desru_0654</name>
</gene>
<dbReference type="KEGG" id="dru:Desru_0654"/>
<reference evidence="1 2" key="2">
    <citation type="journal article" date="2012" name="Stand. Genomic Sci.">
        <title>Complete genome sequence of the sulfate-reducing firmicute Desulfotomaculum ruminis type strain (DL(T)).</title>
        <authorList>
            <person name="Spring S."/>
            <person name="Visser M."/>
            <person name="Lu M."/>
            <person name="Copeland A."/>
            <person name="Lapidus A."/>
            <person name="Lucas S."/>
            <person name="Cheng J.F."/>
            <person name="Han C."/>
            <person name="Tapia R."/>
            <person name="Goodwin L.A."/>
            <person name="Pitluck S."/>
            <person name="Ivanova N."/>
            <person name="Land M."/>
            <person name="Hauser L."/>
            <person name="Larimer F."/>
            <person name="Rohde M."/>
            <person name="Goker M."/>
            <person name="Detter J.C."/>
            <person name="Kyrpides N.C."/>
            <person name="Woyke T."/>
            <person name="Schaap P.J."/>
            <person name="Plugge C.M."/>
            <person name="Muyzer G."/>
            <person name="Kuever J."/>
            <person name="Pereira I.A."/>
            <person name="Parshina S.N."/>
            <person name="Bernier-Latmani R."/>
            <person name="Stams A.J."/>
            <person name="Klenk H.P."/>
        </authorList>
    </citation>
    <scope>NUCLEOTIDE SEQUENCE [LARGE SCALE GENOMIC DNA]</scope>
    <source>
        <strain evidence="2">ATCC 23193 / DSM 2154 / NCIB 8452 / DL</strain>
    </source>
</reference>